<dbReference type="Ensembl" id="ENSAPET00000005898.1">
    <property type="protein sequence ID" value="ENSAPEP00000005744.1"/>
    <property type="gene ID" value="ENSAPEG00000004112.1"/>
</dbReference>
<feature type="compositionally biased region" description="Basic and acidic residues" evidence="1">
    <location>
        <begin position="370"/>
        <end position="379"/>
    </location>
</feature>
<dbReference type="InterPro" id="IPR036116">
    <property type="entry name" value="FN3_sf"/>
</dbReference>
<keyword evidence="2" id="KW-0812">Transmembrane</keyword>
<feature type="transmembrane region" description="Helical" evidence="2">
    <location>
        <begin position="225"/>
        <end position="246"/>
    </location>
</feature>
<reference evidence="4" key="3">
    <citation type="submission" date="2025-09" db="UniProtKB">
        <authorList>
            <consortium name="Ensembl"/>
        </authorList>
    </citation>
    <scope>IDENTIFICATION</scope>
</reference>
<dbReference type="InterPro" id="IPR050650">
    <property type="entry name" value="Type-II_Cytokine-TF_Rcpt"/>
</dbReference>
<feature type="signal peptide" evidence="3">
    <location>
        <begin position="1"/>
        <end position="17"/>
    </location>
</feature>
<reference evidence="4" key="2">
    <citation type="submission" date="2025-08" db="UniProtKB">
        <authorList>
            <consortium name="Ensembl"/>
        </authorList>
    </citation>
    <scope>IDENTIFICATION</scope>
</reference>
<dbReference type="SUPFAM" id="SSF49265">
    <property type="entry name" value="Fibronectin type III"/>
    <property type="match status" value="1"/>
</dbReference>
<evidence type="ECO:0000313" key="4">
    <source>
        <dbReference type="Ensembl" id="ENSAPEP00000005744.1"/>
    </source>
</evidence>
<evidence type="ECO:0000256" key="2">
    <source>
        <dbReference type="SAM" id="Phobius"/>
    </source>
</evidence>
<dbReference type="GO" id="GO:0004896">
    <property type="term" value="F:cytokine receptor activity"/>
    <property type="evidence" value="ECO:0007669"/>
    <property type="project" value="TreeGrafter"/>
</dbReference>
<dbReference type="Proteomes" id="UP000265080">
    <property type="component" value="Chromosome 20"/>
</dbReference>
<dbReference type="OMA" id="TVDHVEC"/>
<accession>A0A3P8S2D3</accession>
<sequence length="379" mass="42579">MSCTIFLHSLLFSVAFTVHRFMTPPVNVTLHCHNLTNILKWDYNQLTPGVTFRVDIKPYVGFVFHFVHPPDLQVELPPLTDPSIEFYVTVTALMGEEKSEPDPSEDGITFSYFKDSSANQKCFVDLPSVNVTTQPHDQVQFSFEHPWLLYKKKLRDGGQSKFKKRRRHDPPHSYDCEERVCTSTLPVDAAKKKHCLKINGEMNLMSVQSNQEYCAQAGEAPSYDYIYVIVSVLVLIPLAAVGFMVYRKKTRPPSSIPTPLTMRPFHEYPDSIQEVLPASPTPLLTPTAEQDGRGFTAVAPYDDMRFPIGMTPEDKEGVSDVTEQGEPNVEGSEYMGGGHLEEPDAGRSAYESRSPVTVELSPGETAEGYRGGRERFPCF</sequence>
<evidence type="ECO:0008006" key="6">
    <source>
        <dbReference type="Google" id="ProtNLM"/>
    </source>
</evidence>
<keyword evidence="2" id="KW-1133">Transmembrane helix</keyword>
<evidence type="ECO:0000313" key="5">
    <source>
        <dbReference type="Proteomes" id="UP000265080"/>
    </source>
</evidence>
<dbReference type="InterPro" id="IPR013783">
    <property type="entry name" value="Ig-like_fold"/>
</dbReference>
<evidence type="ECO:0000256" key="1">
    <source>
        <dbReference type="SAM" id="MobiDB-lite"/>
    </source>
</evidence>
<dbReference type="STRING" id="161767.ENSAPEP00000005744"/>
<proteinExistence type="predicted"/>
<feature type="chain" id="PRO_5018229785" description="Fibronectin type-III domain-containing protein" evidence="3">
    <location>
        <begin position="18"/>
        <end position="379"/>
    </location>
</feature>
<feature type="region of interest" description="Disordered" evidence="1">
    <location>
        <begin position="311"/>
        <end position="379"/>
    </location>
</feature>
<keyword evidence="5" id="KW-1185">Reference proteome</keyword>
<keyword evidence="3" id="KW-0732">Signal</keyword>
<keyword evidence="2" id="KW-0472">Membrane</keyword>
<name>A0A3P8S2D3_AMPPE</name>
<dbReference type="AlphaFoldDB" id="A0A3P8S2D3"/>
<evidence type="ECO:0000256" key="3">
    <source>
        <dbReference type="SAM" id="SignalP"/>
    </source>
</evidence>
<dbReference type="PANTHER" id="PTHR20859">
    <property type="entry name" value="INTERFERON/INTERLEUKIN RECEPTOR"/>
    <property type="match status" value="1"/>
</dbReference>
<dbReference type="GO" id="GO:0005886">
    <property type="term" value="C:plasma membrane"/>
    <property type="evidence" value="ECO:0007669"/>
    <property type="project" value="TreeGrafter"/>
</dbReference>
<reference evidence="4 5" key="1">
    <citation type="submission" date="2018-03" db="EMBL/GenBank/DDBJ databases">
        <title>Finding Nemo's genes: A chromosome-scale reference assembly of the genome of the orange clownfish Amphiprion percula.</title>
        <authorList>
            <person name="Lehmann R."/>
        </authorList>
    </citation>
    <scope>NUCLEOTIDE SEQUENCE</scope>
</reference>
<dbReference type="Gene3D" id="2.60.40.10">
    <property type="entry name" value="Immunoglobulins"/>
    <property type="match status" value="1"/>
</dbReference>
<dbReference type="GeneTree" id="ENSGT00530000068118"/>
<organism evidence="4 5">
    <name type="scientific">Amphiprion percula</name>
    <name type="common">Orange clownfish</name>
    <name type="synonym">Lutjanus percula</name>
    <dbReference type="NCBI Taxonomy" id="161767"/>
    <lineage>
        <taxon>Eukaryota</taxon>
        <taxon>Metazoa</taxon>
        <taxon>Chordata</taxon>
        <taxon>Craniata</taxon>
        <taxon>Vertebrata</taxon>
        <taxon>Euteleostomi</taxon>
        <taxon>Actinopterygii</taxon>
        <taxon>Neopterygii</taxon>
        <taxon>Teleostei</taxon>
        <taxon>Neoteleostei</taxon>
        <taxon>Acanthomorphata</taxon>
        <taxon>Ovalentaria</taxon>
        <taxon>Pomacentridae</taxon>
        <taxon>Amphiprion</taxon>
    </lineage>
</organism>
<protein>
    <recommendedName>
        <fullName evidence="6">Fibronectin type-III domain-containing protein</fullName>
    </recommendedName>
</protein>
<dbReference type="PANTHER" id="PTHR20859:SF87">
    <property type="entry name" value="CYTOKINE RECEPTOR FAMILY MEMBER B13-RELATED"/>
    <property type="match status" value="1"/>
</dbReference>